<dbReference type="InterPro" id="IPR058533">
    <property type="entry name" value="Cation_efflux_TM"/>
</dbReference>
<dbReference type="InterPro" id="IPR002524">
    <property type="entry name" value="Cation_efflux"/>
</dbReference>
<dbReference type="AlphaFoldDB" id="T1J8P6"/>
<dbReference type="GO" id="GO:0046872">
    <property type="term" value="F:metal ion binding"/>
    <property type="evidence" value="ECO:0007669"/>
    <property type="project" value="UniProtKB-KW"/>
</dbReference>
<feature type="transmembrane region" description="Helical" evidence="22">
    <location>
        <begin position="232"/>
        <end position="250"/>
    </location>
</feature>
<keyword evidence="15 22" id="KW-0472">Membrane</keyword>
<evidence type="ECO:0000256" key="13">
    <source>
        <dbReference type="ARBA" id="ARBA00023034"/>
    </source>
</evidence>
<evidence type="ECO:0000256" key="5">
    <source>
        <dbReference type="ARBA" id="ARBA00008873"/>
    </source>
</evidence>
<feature type="transmembrane region" description="Helical" evidence="22">
    <location>
        <begin position="52"/>
        <end position="75"/>
    </location>
</feature>
<comment type="similarity">
    <text evidence="5">Belongs to the cation diffusion facilitator (CDF) transporter (TC 2.A.4) family. SLC30A subfamily.</text>
</comment>
<dbReference type="PANTHER" id="PTHR45755:SF1">
    <property type="entry name" value="PROTON-COUPLED ZINC ANTIPORTER SLC30A5"/>
    <property type="match status" value="1"/>
</dbReference>
<dbReference type="Proteomes" id="UP000014500">
    <property type="component" value="Unassembled WGS sequence"/>
</dbReference>
<feature type="transmembrane region" description="Helical" evidence="22">
    <location>
        <begin position="201"/>
        <end position="220"/>
    </location>
</feature>
<evidence type="ECO:0000256" key="16">
    <source>
        <dbReference type="ARBA" id="ARBA00038531"/>
    </source>
</evidence>
<evidence type="ECO:0000256" key="9">
    <source>
        <dbReference type="ARBA" id="ARBA00022723"/>
    </source>
</evidence>
<dbReference type="Gene3D" id="1.20.1510.10">
    <property type="entry name" value="Cation efflux protein transmembrane domain"/>
    <property type="match status" value="1"/>
</dbReference>
<evidence type="ECO:0000256" key="11">
    <source>
        <dbReference type="ARBA" id="ARBA00022906"/>
    </source>
</evidence>
<evidence type="ECO:0000256" key="17">
    <source>
        <dbReference type="ARBA" id="ARBA00040846"/>
    </source>
</evidence>
<feature type="compositionally biased region" description="Basic residues" evidence="21">
    <location>
        <begin position="326"/>
        <end position="339"/>
    </location>
</feature>
<protein>
    <recommendedName>
        <fullName evidence="17">Proton-coupled zinc antiporter SLC30A5</fullName>
    </recommendedName>
    <alternativeName>
        <fullName evidence="19">Solute carrier family 30 member 5</fullName>
    </alternativeName>
    <alternativeName>
        <fullName evidence="18">Zinc transporter 5</fullName>
    </alternativeName>
</protein>
<feature type="transmembrane region" description="Helical" evidence="22">
    <location>
        <begin position="364"/>
        <end position="385"/>
    </location>
</feature>
<dbReference type="eggNOG" id="KOG1484">
    <property type="taxonomic scope" value="Eukaryota"/>
</dbReference>
<dbReference type="HOGENOM" id="CLU_013430_11_0_1"/>
<feature type="transmembrane region" description="Helical" evidence="22">
    <location>
        <begin position="24"/>
        <end position="46"/>
    </location>
</feature>
<keyword evidence="13" id="KW-0333">Golgi apparatus</keyword>
<keyword evidence="10" id="KW-0862">Zinc</keyword>
<evidence type="ECO:0000313" key="25">
    <source>
        <dbReference type="Proteomes" id="UP000014500"/>
    </source>
</evidence>
<feature type="transmembrane region" description="Helical" evidence="22">
    <location>
        <begin position="87"/>
        <end position="107"/>
    </location>
</feature>
<evidence type="ECO:0000256" key="14">
    <source>
        <dbReference type="ARBA" id="ARBA00023065"/>
    </source>
</evidence>
<evidence type="ECO:0000256" key="6">
    <source>
        <dbReference type="ARBA" id="ARBA00022448"/>
    </source>
</evidence>
<evidence type="ECO:0000259" key="23">
    <source>
        <dbReference type="Pfam" id="PF01545"/>
    </source>
</evidence>
<dbReference type="Pfam" id="PF01545">
    <property type="entry name" value="Cation_efflux"/>
    <property type="match status" value="1"/>
</dbReference>
<evidence type="ECO:0000256" key="15">
    <source>
        <dbReference type="ARBA" id="ARBA00023136"/>
    </source>
</evidence>
<dbReference type="FunFam" id="1.20.1510.10:FF:000008">
    <property type="entry name" value="zinc transporter 5 isoform X1"/>
    <property type="match status" value="1"/>
</dbReference>
<dbReference type="GO" id="GO:1904257">
    <property type="term" value="P:zinc ion import into Golgi lumen"/>
    <property type="evidence" value="ECO:0007669"/>
    <property type="project" value="TreeGrafter"/>
</dbReference>
<evidence type="ECO:0000256" key="18">
    <source>
        <dbReference type="ARBA" id="ARBA00042038"/>
    </source>
</evidence>
<dbReference type="GO" id="GO:0015297">
    <property type="term" value="F:antiporter activity"/>
    <property type="evidence" value="ECO:0007669"/>
    <property type="project" value="UniProtKB-KW"/>
</dbReference>
<sequence>MCLNTGFSLASRKLSVEIGGAKRLYAISSAVSAALLLPAVICLYLVYELSSIPITSFGASFFAIAIIMFVLDYYVDSVCIQRLEPNYFSRYSTLSLVVSAFAVHFYLNSWFLSTVNANSIPEEHQLSAGLIFSSVMFIAAVCMLSVPIATGSKGKFVGYSTAGLPLYTFSGESLHKTSQSVLLGIKNALKQVLDESDSRKIFYFLCINIVFTFVEMAYGIWTNSLGLLSDSFHMMFDCSALVMGLYAAIMSRWKPTPTFSYGFGRVEVLSGFINGLFLVVIAFFVFTEALNRLFDPPEVKTERLLIVSVAGLLVNLTGIFAFHHGHSHREGHHHSHQHQRSSVQAHSHVHGHSHGGHNANMQGVFLHILADTLGSVGVIVSSLLIENVGWLIADPICSLFISSLIFLSVLPLLKDSAAILVLKIPSKHQKDVSELLKKLLAMDGVVSYRNQHFWLHSSSQLAGSIHIQVRNDISEQKVLSQISTLFVDLDFTYFTIQIEKENYFLYLSGLNSKTISRLTNNPIYPNLSTITHVIKAI</sequence>
<dbReference type="InterPro" id="IPR045316">
    <property type="entry name" value="Msc2-like"/>
</dbReference>
<feature type="transmembrane region" description="Helical" evidence="22">
    <location>
        <begin position="304"/>
        <end position="322"/>
    </location>
</feature>
<dbReference type="PANTHER" id="PTHR45755">
    <property type="match status" value="1"/>
</dbReference>
<evidence type="ECO:0000256" key="4">
    <source>
        <dbReference type="ARBA" id="ARBA00004638"/>
    </source>
</evidence>
<evidence type="ECO:0000256" key="7">
    <source>
        <dbReference type="ARBA" id="ARBA00022449"/>
    </source>
</evidence>
<comment type="catalytic activity">
    <reaction evidence="20">
        <text>Zn(2+)(in) + 2 H(+)(out) = Zn(2+)(out) + 2 H(+)(in)</text>
        <dbReference type="Rhea" id="RHEA:72627"/>
        <dbReference type="ChEBI" id="CHEBI:15378"/>
        <dbReference type="ChEBI" id="CHEBI:29105"/>
    </reaction>
</comment>
<feature type="transmembrane region" description="Helical" evidence="22">
    <location>
        <begin position="127"/>
        <end position="146"/>
    </location>
</feature>
<reference evidence="25" key="1">
    <citation type="submission" date="2011-05" db="EMBL/GenBank/DDBJ databases">
        <authorList>
            <person name="Richards S.R."/>
            <person name="Qu J."/>
            <person name="Jiang H."/>
            <person name="Jhangiani S.N."/>
            <person name="Agravi P."/>
            <person name="Goodspeed R."/>
            <person name="Gross S."/>
            <person name="Mandapat C."/>
            <person name="Jackson L."/>
            <person name="Mathew T."/>
            <person name="Pu L."/>
            <person name="Thornton R."/>
            <person name="Saada N."/>
            <person name="Wilczek-Boney K.B."/>
            <person name="Lee S."/>
            <person name="Kovar C."/>
            <person name="Wu Y."/>
            <person name="Scherer S.E."/>
            <person name="Worley K.C."/>
            <person name="Muzny D.M."/>
            <person name="Gibbs R."/>
        </authorList>
    </citation>
    <scope>NUCLEOTIDE SEQUENCE</scope>
    <source>
        <strain evidence="25">Brora</strain>
    </source>
</reference>
<keyword evidence="12 22" id="KW-1133">Transmembrane helix</keyword>
<evidence type="ECO:0000313" key="24">
    <source>
        <dbReference type="EnsemblMetazoa" id="SMAR010082-PA"/>
    </source>
</evidence>
<dbReference type="GO" id="GO:0005385">
    <property type="term" value="F:zinc ion transmembrane transporter activity"/>
    <property type="evidence" value="ECO:0007669"/>
    <property type="project" value="InterPro"/>
</dbReference>
<evidence type="ECO:0000256" key="10">
    <source>
        <dbReference type="ARBA" id="ARBA00022833"/>
    </source>
</evidence>
<evidence type="ECO:0000256" key="20">
    <source>
        <dbReference type="ARBA" id="ARBA00048349"/>
    </source>
</evidence>
<evidence type="ECO:0000256" key="21">
    <source>
        <dbReference type="SAM" id="MobiDB-lite"/>
    </source>
</evidence>
<keyword evidence="11" id="KW-0864">Zinc transport</keyword>
<dbReference type="GO" id="GO:0032580">
    <property type="term" value="C:Golgi cisterna membrane"/>
    <property type="evidence" value="ECO:0007669"/>
    <property type="project" value="UniProtKB-SubCell"/>
</dbReference>
<reference evidence="24" key="2">
    <citation type="submission" date="2015-02" db="UniProtKB">
        <authorList>
            <consortium name="EnsemblMetazoa"/>
        </authorList>
    </citation>
    <scope>IDENTIFICATION</scope>
</reference>
<feature type="transmembrane region" description="Helical" evidence="22">
    <location>
        <begin position="262"/>
        <end position="284"/>
    </location>
</feature>
<evidence type="ECO:0000256" key="19">
    <source>
        <dbReference type="ARBA" id="ARBA00042217"/>
    </source>
</evidence>
<dbReference type="PhylomeDB" id="T1J8P6"/>
<dbReference type="GO" id="GO:0006882">
    <property type="term" value="P:intracellular zinc ion homeostasis"/>
    <property type="evidence" value="ECO:0007669"/>
    <property type="project" value="InterPro"/>
</dbReference>
<dbReference type="InterPro" id="IPR027469">
    <property type="entry name" value="Cation_efflux_TMD_sf"/>
</dbReference>
<feature type="region of interest" description="Disordered" evidence="21">
    <location>
        <begin position="326"/>
        <end position="354"/>
    </location>
</feature>
<feature type="domain" description="Cation efflux protein transmembrane" evidence="23">
    <location>
        <begin position="201"/>
        <end position="421"/>
    </location>
</feature>
<comment type="subcellular location">
    <subcellularLocation>
        <location evidence="3">Cytoplasmic vesicle</location>
        <location evidence="3">COPII-coated vesicle membrane</location>
        <topology evidence="3">Multi-pass membrane protein</topology>
    </subcellularLocation>
    <subcellularLocation>
        <location evidence="4">Cytoplasmic vesicle</location>
        <location evidence="4">Secretory vesicle membrane</location>
        <topology evidence="4">Multi-pass membrane protein</topology>
    </subcellularLocation>
    <subcellularLocation>
        <location evidence="2">Golgi apparatus</location>
        <location evidence="2">Golgi stack membrane</location>
        <topology evidence="2">Multi-pass membrane protein</topology>
    </subcellularLocation>
    <subcellularLocation>
        <location evidence="1">Golgi apparatus</location>
        <location evidence="1">trans-Golgi network membrane</location>
        <topology evidence="1">Multi-pass membrane protein</topology>
    </subcellularLocation>
</comment>
<evidence type="ECO:0000256" key="1">
    <source>
        <dbReference type="ARBA" id="ARBA00004166"/>
    </source>
</evidence>
<dbReference type="GO" id="GO:0012507">
    <property type="term" value="C:ER to Golgi transport vesicle membrane"/>
    <property type="evidence" value="ECO:0007669"/>
    <property type="project" value="UniProtKB-SubCell"/>
</dbReference>
<keyword evidence="9" id="KW-0479">Metal-binding</keyword>
<dbReference type="NCBIfam" id="TIGR01297">
    <property type="entry name" value="CDF"/>
    <property type="match status" value="1"/>
</dbReference>
<dbReference type="EnsemblMetazoa" id="SMAR010082-RA">
    <property type="protein sequence ID" value="SMAR010082-PA"/>
    <property type="gene ID" value="SMAR010082"/>
</dbReference>
<evidence type="ECO:0000256" key="22">
    <source>
        <dbReference type="SAM" id="Phobius"/>
    </source>
</evidence>
<dbReference type="EMBL" id="JH431958">
    <property type="status" value="NOT_ANNOTATED_CDS"/>
    <property type="molecule type" value="Genomic_DNA"/>
</dbReference>
<comment type="subunit">
    <text evidence="16">Heterodimer with SLC30A6/ZNT6; form a functional zinc ion transmembrane transporter.</text>
</comment>
<keyword evidence="8 22" id="KW-0812">Transmembrane</keyword>
<keyword evidence="6" id="KW-0813">Transport</keyword>
<keyword evidence="14" id="KW-0406">Ion transport</keyword>
<name>T1J8P6_STRMM</name>
<accession>T1J8P6</accession>
<feature type="transmembrane region" description="Helical" evidence="22">
    <location>
        <begin position="391"/>
        <end position="413"/>
    </location>
</feature>
<keyword evidence="7" id="KW-0050">Antiport</keyword>
<evidence type="ECO:0000256" key="8">
    <source>
        <dbReference type="ARBA" id="ARBA00022692"/>
    </source>
</evidence>
<proteinExistence type="inferred from homology"/>
<dbReference type="STRING" id="126957.T1J8P6"/>
<dbReference type="SUPFAM" id="SSF161111">
    <property type="entry name" value="Cation efflux protein transmembrane domain-like"/>
    <property type="match status" value="1"/>
</dbReference>
<keyword evidence="25" id="KW-1185">Reference proteome</keyword>
<organism evidence="24 25">
    <name type="scientific">Strigamia maritima</name>
    <name type="common">European centipede</name>
    <name type="synonym">Geophilus maritimus</name>
    <dbReference type="NCBI Taxonomy" id="126957"/>
    <lineage>
        <taxon>Eukaryota</taxon>
        <taxon>Metazoa</taxon>
        <taxon>Ecdysozoa</taxon>
        <taxon>Arthropoda</taxon>
        <taxon>Myriapoda</taxon>
        <taxon>Chilopoda</taxon>
        <taxon>Pleurostigmophora</taxon>
        <taxon>Geophilomorpha</taxon>
        <taxon>Linotaeniidae</taxon>
        <taxon>Strigamia</taxon>
    </lineage>
</organism>
<dbReference type="OMA" id="NHLFYHF"/>
<evidence type="ECO:0000256" key="2">
    <source>
        <dbReference type="ARBA" id="ARBA00004205"/>
    </source>
</evidence>
<evidence type="ECO:0000256" key="3">
    <source>
        <dbReference type="ARBA" id="ARBA00004557"/>
    </source>
</evidence>
<evidence type="ECO:0000256" key="12">
    <source>
        <dbReference type="ARBA" id="ARBA00022989"/>
    </source>
</evidence>